<dbReference type="Pfam" id="PF01636">
    <property type="entry name" value="APH"/>
    <property type="match status" value="1"/>
</dbReference>
<dbReference type="EMBL" id="JACKXE010000001">
    <property type="protein sequence ID" value="MBB6629313.1"/>
    <property type="molecule type" value="Genomic_DNA"/>
</dbReference>
<dbReference type="AlphaFoldDB" id="A0A7X0RJ58"/>
<evidence type="ECO:0000313" key="9">
    <source>
        <dbReference type="EMBL" id="MBB6629313.1"/>
    </source>
</evidence>
<keyword evidence="5 7" id="KW-1133">Transmembrane helix</keyword>
<evidence type="ECO:0000256" key="1">
    <source>
        <dbReference type="ARBA" id="ARBA00004651"/>
    </source>
</evidence>
<evidence type="ECO:0000256" key="2">
    <source>
        <dbReference type="ARBA" id="ARBA00007430"/>
    </source>
</evidence>
<evidence type="ECO:0000256" key="5">
    <source>
        <dbReference type="ARBA" id="ARBA00022989"/>
    </source>
</evidence>
<evidence type="ECO:0000256" key="4">
    <source>
        <dbReference type="ARBA" id="ARBA00022692"/>
    </source>
</evidence>
<dbReference type="Gene3D" id="3.90.1200.10">
    <property type="match status" value="1"/>
</dbReference>
<evidence type="ECO:0000256" key="6">
    <source>
        <dbReference type="ARBA" id="ARBA00023136"/>
    </source>
</evidence>
<dbReference type="InterPro" id="IPR011009">
    <property type="entry name" value="Kinase-like_dom_sf"/>
</dbReference>
<dbReference type="RefSeq" id="WP_185254279.1">
    <property type="nucleotide sequence ID" value="NZ_JACKXE010000001.1"/>
</dbReference>
<proteinExistence type="inferred from homology"/>
<keyword evidence="6 7" id="KW-0472">Membrane</keyword>
<accession>A0A7X0RJ58</accession>
<feature type="transmembrane region" description="Helical" evidence="7">
    <location>
        <begin position="729"/>
        <end position="748"/>
    </location>
</feature>
<feature type="transmembrane region" description="Helical" evidence="7">
    <location>
        <begin position="800"/>
        <end position="820"/>
    </location>
</feature>
<feature type="transmembrane region" description="Helical" evidence="7">
    <location>
        <begin position="504"/>
        <end position="532"/>
    </location>
</feature>
<dbReference type="PANTHER" id="PTHR30250:SF10">
    <property type="entry name" value="LIPOPOLYSACCHARIDE BIOSYNTHESIS PROTEIN WZXC"/>
    <property type="match status" value="1"/>
</dbReference>
<keyword evidence="10" id="KW-1185">Reference proteome</keyword>
<sequence length="953" mass="99748">MSEYAPVSADPAQRPHWTVGDRLAAFTALLPADPAGPVVLALSDELSPHVQLVYPEALVLVESGRDAAWPDGSRVVAWDGRTPPVRAGSAGLVVVDARRYDRAALATLLSPEGVLAVLGPDGPFLVYPSAESPELVWRRSWPVNMPAGPVPWLRRRLGLSVGRGDAVPRLSLSGVSRPSLADEVLVELQEATGRPGELVGLVTAGHAVLRVRSADGDVAVRLSLTDGDRHDVADRVRADVPAVEPYLAPVVARGRTRGHPWVATRWTPGRRGPLTWPWPRPERQWAVADEVVDVLSARVTGSTGPGWAQAWAEAAHVVPPDVRARWAAALAPLEAELPTAWCHGDLWPGNVLLDGGTSAVIDWDNASEDAVQGLDRLLVPALRALSEPGRNASTEILRFVDDVAPVADAVVGGRRWADWDRPARVALALATVVLYLRNRSLHDLGQEALDTHLAAVAAALEPSGPDDAVVAAAAPAPNVEAARTARGALWLATNGVVVKASQTIVLLTLAAILAPSALGLVALGTLVANISVQLSSLGTASALVYWRGDVQRAARTAVTIGVGMGAGLAVLLWVAAPWLATTLRAEDGGAAVIRGLTVVLPFTAVAAVTNELLRRELRFLRRIIPDTVSSITGAVVAIALVTQGHGVMALVAGQIVQATLTMLLSWVVHPPVRPGWNREDARGLLGYGGPYAGAQLLEIIQLNVDYLIVARVLGAVALGQYSLGFRLAFMPYLMIVVVTTGAAFPYLCRVSGPALGRASTVVMTATLTMVVPLCAGLALFNDDLTLLGDKWSPGVPVVGWLALYAVLLSVGQIVQTALNAGGRPGVAMLLRLSHLVLLLGTLLVVASHGITAVAVGQVVAASLVATLALTLGRIHLPGFSLRGLAVSLRPAAAGVAVMVVAVLGLRALFDVGSPSLSGLLLVGSAGVVAYAGTVWMLDRAHLKEAFQLVRRPS</sequence>
<feature type="transmembrane region" description="Helical" evidence="7">
    <location>
        <begin position="760"/>
        <end position="780"/>
    </location>
</feature>
<evidence type="ECO:0000313" key="10">
    <source>
        <dbReference type="Proteomes" id="UP000523955"/>
    </source>
</evidence>
<feature type="transmembrane region" description="Helical" evidence="7">
    <location>
        <begin position="856"/>
        <end position="876"/>
    </location>
</feature>
<keyword evidence="4 7" id="KW-0812">Transmembrane</keyword>
<dbReference type="Pfam" id="PF13440">
    <property type="entry name" value="Polysacc_synt_3"/>
    <property type="match status" value="1"/>
</dbReference>
<evidence type="ECO:0000259" key="8">
    <source>
        <dbReference type="Pfam" id="PF01636"/>
    </source>
</evidence>
<gene>
    <name evidence="9" type="ORF">H5V45_18445</name>
</gene>
<evidence type="ECO:0000256" key="3">
    <source>
        <dbReference type="ARBA" id="ARBA00022475"/>
    </source>
</evidence>
<feature type="transmembrane region" description="Helical" evidence="7">
    <location>
        <begin position="888"/>
        <end position="909"/>
    </location>
</feature>
<feature type="transmembrane region" description="Helical" evidence="7">
    <location>
        <begin position="553"/>
        <end position="576"/>
    </location>
</feature>
<dbReference type="PANTHER" id="PTHR30250">
    <property type="entry name" value="PST FAMILY PREDICTED COLANIC ACID TRANSPORTER"/>
    <property type="match status" value="1"/>
</dbReference>
<dbReference type="Proteomes" id="UP000523955">
    <property type="component" value="Unassembled WGS sequence"/>
</dbReference>
<dbReference type="GO" id="GO:0005886">
    <property type="term" value="C:plasma membrane"/>
    <property type="evidence" value="ECO:0007669"/>
    <property type="project" value="UniProtKB-SubCell"/>
</dbReference>
<dbReference type="InterPro" id="IPR050833">
    <property type="entry name" value="Poly_Biosynth_Transport"/>
</dbReference>
<comment type="similarity">
    <text evidence="2">Belongs to the polysaccharide synthase family.</text>
</comment>
<evidence type="ECO:0000256" key="7">
    <source>
        <dbReference type="SAM" id="Phobius"/>
    </source>
</evidence>
<feature type="transmembrane region" description="Helical" evidence="7">
    <location>
        <begin position="588"/>
        <end position="607"/>
    </location>
</feature>
<feature type="transmembrane region" description="Helical" evidence="7">
    <location>
        <begin position="832"/>
        <end position="850"/>
    </location>
</feature>
<dbReference type="InterPro" id="IPR002575">
    <property type="entry name" value="Aminoglycoside_PTrfase"/>
</dbReference>
<comment type="caution">
    <text evidence="9">The sequence shown here is derived from an EMBL/GenBank/DDBJ whole genome shotgun (WGS) entry which is preliminary data.</text>
</comment>
<organism evidence="9 10">
    <name type="scientific">Nocardioides luti</name>
    <dbReference type="NCBI Taxonomy" id="2761101"/>
    <lineage>
        <taxon>Bacteria</taxon>
        <taxon>Bacillati</taxon>
        <taxon>Actinomycetota</taxon>
        <taxon>Actinomycetes</taxon>
        <taxon>Propionibacteriales</taxon>
        <taxon>Nocardioidaceae</taxon>
        <taxon>Nocardioides</taxon>
    </lineage>
</organism>
<reference evidence="9 10" key="1">
    <citation type="submission" date="2020-08" db="EMBL/GenBank/DDBJ databases">
        <authorList>
            <person name="Seo M.-J."/>
        </authorList>
    </citation>
    <scope>NUCLEOTIDE SEQUENCE [LARGE SCALE GENOMIC DNA]</scope>
    <source>
        <strain evidence="9 10">KIGAM211</strain>
    </source>
</reference>
<dbReference type="SUPFAM" id="SSF56112">
    <property type="entry name" value="Protein kinase-like (PK-like)"/>
    <property type="match status" value="1"/>
</dbReference>
<comment type="subcellular location">
    <subcellularLocation>
        <location evidence="1">Cell membrane</location>
        <topology evidence="1">Multi-pass membrane protein</topology>
    </subcellularLocation>
</comment>
<feature type="transmembrane region" description="Helical" evidence="7">
    <location>
        <begin position="915"/>
        <end position="937"/>
    </location>
</feature>
<name>A0A7X0RJ58_9ACTN</name>
<protein>
    <submittedName>
        <fullName evidence="9">Oligosaccharide flippase family protein</fullName>
    </submittedName>
</protein>
<feature type="domain" description="Aminoglycoside phosphotransferase" evidence="8">
    <location>
        <begin position="230"/>
        <end position="367"/>
    </location>
</feature>
<keyword evidence="3" id="KW-1003">Cell membrane</keyword>